<dbReference type="InterPro" id="IPR000305">
    <property type="entry name" value="GIY-YIG_endonuc"/>
</dbReference>
<dbReference type="Proteomes" id="UP000714915">
    <property type="component" value="Unassembled WGS sequence"/>
</dbReference>
<dbReference type="EMBL" id="JAGQLF010000092">
    <property type="protein sequence ID" value="MCA9387337.1"/>
    <property type="molecule type" value="Genomic_DNA"/>
</dbReference>
<reference evidence="2" key="2">
    <citation type="journal article" date="2021" name="Microbiome">
        <title>Successional dynamics and alternative stable states in a saline activated sludge microbial community over 9 years.</title>
        <authorList>
            <person name="Wang Y."/>
            <person name="Ye J."/>
            <person name="Ju F."/>
            <person name="Liu L."/>
            <person name="Boyd J.A."/>
            <person name="Deng Y."/>
            <person name="Parks D.H."/>
            <person name="Jiang X."/>
            <person name="Yin X."/>
            <person name="Woodcroft B.J."/>
            <person name="Tyson G.W."/>
            <person name="Hugenholtz P."/>
            <person name="Polz M.F."/>
            <person name="Zhang T."/>
        </authorList>
    </citation>
    <scope>NUCLEOTIDE SEQUENCE</scope>
    <source>
        <strain evidence="2">HKST-UBA09</strain>
    </source>
</reference>
<gene>
    <name evidence="2" type="ORF">KC669_04860</name>
</gene>
<name>A0A955LBR3_9BACT</name>
<evidence type="ECO:0000313" key="3">
    <source>
        <dbReference type="Proteomes" id="UP000714915"/>
    </source>
</evidence>
<feature type="domain" description="GIY-YIG" evidence="1">
    <location>
        <begin position="5"/>
        <end position="103"/>
    </location>
</feature>
<accession>A0A955LBR3</accession>
<organism evidence="2 3">
    <name type="scientific">Candidatus Dojkabacteria bacterium</name>
    <dbReference type="NCBI Taxonomy" id="2099670"/>
    <lineage>
        <taxon>Bacteria</taxon>
        <taxon>Candidatus Dojkabacteria</taxon>
    </lineage>
</organism>
<dbReference type="NCBIfam" id="TIGR01453">
    <property type="entry name" value="grpIintron_endo"/>
    <property type="match status" value="1"/>
</dbReference>
<dbReference type="InterPro" id="IPR035901">
    <property type="entry name" value="GIY-YIG_endonuc_sf"/>
</dbReference>
<dbReference type="GO" id="GO:0004519">
    <property type="term" value="F:endonuclease activity"/>
    <property type="evidence" value="ECO:0007669"/>
    <property type="project" value="InterPro"/>
</dbReference>
<dbReference type="AlphaFoldDB" id="A0A955LBR3"/>
<dbReference type="CDD" id="cd10437">
    <property type="entry name" value="GIY-YIG_HE_I-TevI_like"/>
    <property type="match status" value="1"/>
</dbReference>
<dbReference type="Pfam" id="PF01541">
    <property type="entry name" value="GIY-YIG"/>
    <property type="match status" value="1"/>
</dbReference>
<sequence>MKRIRKIGIYQVINLSNNKCYIGQSIDIMTRWRQHRHYLNANKHSNTHLQNAWNKYGENEFAFRTLEIIEASDKETLKKQLDQREDYWIEYYESDKDEKGYNKQKSQQGTFSEAWHKKNNKRITKRVKNFFQHTQLQHLSKANRKKVVHNLIKYQDSHFISLRSKSNGVRVRLTNIETKELNEIYILINPLR</sequence>
<dbReference type="SMART" id="SM00465">
    <property type="entry name" value="GIYc"/>
    <property type="match status" value="1"/>
</dbReference>
<dbReference type="PROSITE" id="PS50164">
    <property type="entry name" value="GIY_YIG"/>
    <property type="match status" value="1"/>
</dbReference>
<evidence type="ECO:0000313" key="2">
    <source>
        <dbReference type="EMBL" id="MCA9387337.1"/>
    </source>
</evidence>
<dbReference type="InterPro" id="IPR006350">
    <property type="entry name" value="Intron_endoG1"/>
</dbReference>
<reference evidence="2" key="1">
    <citation type="submission" date="2020-04" db="EMBL/GenBank/DDBJ databases">
        <authorList>
            <person name="Zhang T."/>
        </authorList>
    </citation>
    <scope>NUCLEOTIDE SEQUENCE</scope>
    <source>
        <strain evidence="2">HKST-UBA09</strain>
    </source>
</reference>
<comment type="caution">
    <text evidence="2">The sequence shown here is derived from an EMBL/GenBank/DDBJ whole genome shotgun (WGS) entry which is preliminary data.</text>
</comment>
<proteinExistence type="predicted"/>
<dbReference type="SUPFAM" id="SSF82771">
    <property type="entry name" value="GIY-YIG endonuclease"/>
    <property type="match status" value="1"/>
</dbReference>
<protein>
    <submittedName>
        <fullName evidence="2">GIY-YIG nuclease family protein</fullName>
    </submittedName>
</protein>
<evidence type="ECO:0000259" key="1">
    <source>
        <dbReference type="PROSITE" id="PS50164"/>
    </source>
</evidence>
<dbReference type="Gene3D" id="3.40.1440.10">
    <property type="entry name" value="GIY-YIG endonuclease"/>
    <property type="match status" value="1"/>
</dbReference>
<feature type="non-terminal residue" evidence="2">
    <location>
        <position position="192"/>
    </location>
</feature>